<reference evidence="4 5" key="1">
    <citation type="submission" date="2019-03" db="EMBL/GenBank/DDBJ databases">
        <title>Single cell metagenomics reveals metabolic interactions within the superorganism composed of flagellate Streblomastix strix and complex community of Bacteroidetes bacteria on its surface.</title>
        <authorList>
            <person name="Treitli S.C."/>
            <person name="Kolisko M."/>
            <person name="Husnik F."/>
            <person name="Keeling P."/>
            <person name="Hampl V."/>
        </authorList>
    </citation>
    <scope>NUCLEOTIDE SEQUENCE [LARGE SCALE GENOMIC DNA]</scope>
    <source>
        <strain evidence="4">ST1C</strain>
    </source>
</reference>
<name>A0A5J4VL55_9EUKA</name>
<gene>
    <name evidence="4" type="ORF">EZS28_021239</name>
</gene>
<comment type="caution">
    <text evidence="4">The sequence shown here is derived from an EMBL/GenBank/DDBJ whole genome shotgun (WGS) entry which is preliminary data.</text>
</comment>
<evidence type="ECO:0000313" key="5">
    <source>
        <dbReference type="Proteomes" id="UP000324800"/>
    </source>
</evidence>
<proteinExistence type="predicted"/>
<dbReference type="AlphaFoldDB" id="A0A5J4VL55"/>
<evidence type="ECO:0000313" key="4">
    <source>
        <dbReference type="EMBL" id="KAA6383235.1"/>
    </source>
</evidence>
<dbReference type="Proteomes" id="UP000324800">
    <property type="component" value="Unassembled WGS sequence"/>
</dbReference>
<organism evidence="4 5">
    <name type="scientific">Streblomastix strix</name>
    <dbReference type="NCBI Taxonomy" id="222440"/>
    <lineage>
        <taxon>Eukaryota</taxon>
        <taxon>Metamonada</taxon>
        <taxon>Preaxostyla</taxon>
        <taxon>Oxymonadida</taxon>
        <taxon>Streblomastigidae</taxon>
        <taxon>Streblomastix</taxon>
    </lineage>
</organism>
<protein>
    <submittedName>
        <fullName evidence="4">Putative copper amine oxidase</fullName>
    </submittedName>
</protein>
<evidence type="ECO:0000259" key="3">
    <source>
        <dbReference type="Pfam" id="PF25021"/>
    </source>
</evidence>
<dbReference type="EMBL" id="SNRW01006355">
    <property type="protein sequence ID" value="KAA6383235.1"/>
    <property type="molecule type" value="Genomic_DNA"/>
</dbReference>
<dbReference type="InterPro" id="IPR011042">
    <property type="entry name" value="6-blade_b-propeller_TolB-like"/>
</dbReference>
<feature type="domain" description="Teneurin NHL" evidence="3">
    <location>
        <begin position="19"/>
        <end position="175"/>
    </location>
</feature>
<keyword evidence="1" id="KW-0677">Repeat</keyword>
<dbReference type="OrthoDB" id="342730at2759"/>
<dbReference type="InterPro" id="IPR001258">
    <property type="entry name" value="NHL_repeat"/>
</dbReference>
<feature type="repeat" description="NHL" evidence="2">
    <location>
        <begin position="195"/>
        <end position="225"/>
    </location>
</feature>
<dbReference type="Gene3D" id="2.120.10.30">
    <property type="entry name" value="TolB, C-terminal domain"/>
    <property type="match status" value="3"/>
</dbReference>
<evidence type="ECO:0000256" key="1">
    <source>
        <dbReference type="ARBA" id="ARBA00022737"/>
    </source>
</evidence>
<dbReference type="Pfam" id="PF01436">
    <property type="entry name" value="NHL"/>
    <property type="match status" value="1"/>
</dbReference>
<dbReference type="PANTHER" id="PTHR46388:SF2">
    <property type="entry name" value="NHL REPEAT-CONTAINING PROTEIN 2"/>
    <property type="match status" value="1"/>
</dbReference>
<evidence type="ECO:0000256" key="2">
    <source>
        <dbReference type="PROSITE-ProRule" id="PRU00504"/>
    </source>
</evidence>
<dbReference type="InterPro" id="IPR056822">
    <property type="entry name" value="TEN_NHL"/>
</dbReference>
<accession>A0A5J4VL55</accession>
<dbReference type="SUPFAM" id="SSF101898">
    <property type="entry name" value="NHL repeat"/>
    <property type="match status" value="1"/>
</dbReference>
<dbReference type="PANTHER" id="PTHR46388">
    <property type="entry name" value="NHL REPEAT-CONTAINING PROTEIN 2"/>
    <property type="match status" value="1"/>
</dbReference>
<dbReference type="Pfam" id="PF25021">
    <property type="entry name" value="TEN_NHL"/>
    <property type="match status" value="1"/>
</dbReference>
<sequence>MDLICLTLAGSRKTGFTDGQGEGVRFSKPASSCLLPDGTILISDSRNNALRRLDLLGNSETFAAQETRDNLLEPTGLALSPTGDMLYIADSGHHRIRAFHILQKKLYTVAGAGRRGFKDGKGLAAEFNNPTSICVASDGSLFVGDEDNNSIRIIDTEGVVSTLIGGGTINRQRSNSSSSIKRVYFRDGDAKVAALNSPSGICLRDDGLLIVADRNNHCIRAYRDGIVQTIAGIPQVAGFQDGDTKVQLSKALEDDPTAYSVVVNAAALFNKPCAVAVAQDGSVLVVDMGNHAIRRISRDLRKVSTIAGALPMLVGTAERTLSQQHQYNISNQQQGYQSSGRIQQNYMNPTILAGEIAVRARGQSGFLNGLALGGARLYNPRWITLVGSAAIVIDQGNHAIRLLTFDPNALSNNKLQDQTNKYLGIDVYTHFTKTFISA</sequence>
<dbReference type="PROSITE" id="PS51125">
    <property type="entry name" value="NHL"/>
    <property type="match status" value="1"/>
</dbReference>